<comment type="similarity">
    <text evidence="1">Belongs to the MT-A70-like family.</text>
</comment>
<dbReference type="PROSITE" id="PS51143">
    <property type="entry name" value="MT_A70"/>
    <property type="match status" value="1"/>
</dbReference>
<dbReference type="PANTHER" id="PTHR12829">
    <property type="entry name" value="N6-ADENOSINE-METHYLTRANSFERASE"/>
    <property type="match status" value="1"/>
</dbReference>
<sequence>MSQSASAVIDELMTCDTVQRAHREIMDAYNGIWSLPRIFHSLDEERASEAHASRKRQLPAPVAEMSSEAYFIPPGSRYLLGSIENRRNSFLETAPKFDLAILDPPWPSRSVRRKKDRYSTAYNMQEIHDLLSLIPIAGHLKPDGLVAVWVTNKPAVIDMLKSPGGMFDQWGLETIGEWIWVKVTSKGEPVVDFESTWRKPWERLVIARKKGSLTKIHPQRKVIFAVPDLHSRKPSLKTLFDEILPTGYLGLEVFSRHLTAGWWSWGDQTLLFQHKDHWVEKSAPQ</sequence>
<protein>
    <submittedName>
        <fullName evidence="2">MT-A70-domain-containing protein</fullName>
    </submittedName>
</protein>
<dbReference type="EMBL" id="JARVKF010000112">
    <property type="protein sequence ID" value="KAK9422689.1"/>
    <property type="molecule type" value="Genomic_DNA"/>
</dbReference>
<dbReference type="Pfam" id="PF05063">
    <property type="entry name" value="MT-A70"/>
    <property type="match status" value="1"/>
</dbReference>
<dbReference type="InterPro" id="IPR002052">
    <property type="entry name" value="DNA_methylase_N6_adenine_CS"/>
</dbReference>
<dbReference type="InterPro" id="IPR007757">
    <property type="entry name" value="MT-A70-like"/>
</dbReference>
<reference evidence="2 3" key="1">
    <citation type="journal article" date="2024" name="J. Plant Pathol.">
        <title>Sequence and assembly of the genome of Seiridium unicorne, isolate CBS 538.82, causal agent of cypress canker disease.</title>
        <authorList>
            <person name="Scali E."/>
            <person name="Rocca G.D."/>
            <person name="Danti R."/>
            <person name="Garbelotto M."/>
            <person name="Barberini S."/>
            <person name="Baroncelli R."/>
            <person name="Emiliani G."/>
        </authorList>
    </citation>
    <scope>NUCLEOTIDE SEQUENCE [LARGE SCALE GENOMIC DNA]</scope>
    <source>
        <strain evidence="2 3">BM-138-508</strain>
    </source>
</reference>
<dbReference type="Proteomes" id="UP001408356">
    <property type="component" value="Unassembled WGS sequence"/>
</dbReference>
<proteinExistence type="inferred from homology"/>
<accession>A0ABR2V723</accession>
<comment type="caution">
    <text evidence="2">The sequence shown here is derived from an EMBL/GenBank/DDBJ whole genome shotgun (WGS) entry which is preliminary data.</text>
</comment>
<dbReference type="PANTHER" id="PTHR12829:SF4">
    <property type="entry name" value="N(6)-ADENINE-SPECIFIC METHYLTRANSFERASE METTL4"/>
    <property type="match status" value="1"/>
</dbReference>
<dbReference type="Gene3D" id="3.40.50.150">
    <property type="entry name" value="Vaccinia Virus protein VP39"/>
    <property type="match status" value="1"/>
</dbReference>
<gene>
    <name evidence="2" type="ORF">SUNI508_00552</name>
</gene>
<organism evidence="2 3">
    <name type="scientific">Seiridium unicorne</name>
    <dbReference type="NCBI Taxonomy" id="138068"/>
    <lineage>
        <taxon>Eukaryota</taxon>
        <taxon>Fungi</taxon>
        <taxon>Dikarya</taxon>
        <taxon>Ascomycota</taxon>
        <taxon>Pezizomycotina</taxon>
        <taxon>Sordariomycetes</taxon>
        <taxon>Xylariomycetidae</taxon>
        <taxon>Amphisphaeriales</taxon>
        <taxon>Sporocadaceae</taxon>
        <taxon>Seiridium</taxon>
    </lineage>
</organism>
<dbReference type="InterPro" id="IPR029063">
    <property type="entry name" value="SAM-dependent_MTases_sf"/>
</dbReference>
<name>A0ABR2V723_9PEZI</name>
<dbReference type="PROSITE" id="PS00092">
    <property type="entry name" value="N6_MTASE"/>
    <property type="match status" value="1"/>
</dbReference>
<evidence type="ECO:0000313" key="2">
    <source>
        <dbReference type="EMBL" id="KAK9422689.1"/>
    </source>
</evidence>
<evidence type="ECO:0000256" key="1">
    <source>
        <dbReference type="PROSITE-ProRule" id="PRU00489"/>
    </source>
</evidence>
<evidence type="ECO:0000313" key="3">
    <source>
        <dbReference type="Proteomes" id="UP001408356"/>
    </source>
</evidence>
<keyword evidence="3" id="KW-1185">Reference proteome</keyword>
<dbReference type="SUPFAM" id="SSF53335">
    <property type="entry name" value="S-adenosyl-L-methionine-dependent methyltransferases"/>
    <property type="match status" value="1"/>
</dbReference>